<name>Q1IVW7_DEIGD</name>
<gene>
    <name evidence="1" type="ordered locus">Dgeo_2325</name>
</gene>
<dbReference type="AlphaFoldDB" id="Q1IVW7"/>
<organism evidence="1 2">
    <name type="scientific">Deinococcus geothermalis (strain DSM 11300 / CIP 105573 / AG-3a)</name>
    <dbReference type="NCBI Taxonomy" id="319795"/>
    <lineage>
        <taxon>Bacteria</taxon>
        <taxon>Thermotogati</taxon>
        <taxon>Deinococcota</taxon>
        <taxon>Deinococci</taxon>
        <taxon>Deinococcales</taxon>
        <taxon>Deinococcaceae</taxon>
        <taxon>Deinococcus</taxon>
    </lineage>
</organism>
<protein>
    <submittedName>
        <fullName evidence="1">Uncharacterized protein</fullName>
    </submittedName>
</protein>
<dbReference type="HOGENOM" id="CLU_1624419_0_0_0"/>
<evidence type="ECO:0000313" key="1">
    <source>
        <dbReference type="EMBL" id="ABF46617.1"/>
    </source>
</evidence>
<dbReference type="Proteomes" id="UP000002431">
    <property type="component" value="Chromosome"/>
</dbReference>
<accession>Q1IVW7</accession>
<dbReference type="EMBL" id="CP000359">
    <property type="protein sequence ID" value="ABF46617.1"/>
    <property type="molecule type" value="Genomic_DNA"/>
</dbReference>
<dbReference type="KEGG" id="dge:Dgeo_2325"/>
<evidence type="ECO:0000313" key="2">
    <source>
        <dbReference type="Proteomes" id="UP000002431"/>
    </source>
</evidence>
<reference evidence="1" key="1">
    <citation type="submission" date="2006-04" db="EMBL/GenBank/DDBJ databases">
        <title>Complete sequence of chromosome of Deinococcus geothermalis DSM 11300.</title>
        <authorList>
            <consortium name="US DOE Joint Genome Institute"/>
            <person name="Copeland A."/>
            <person name="Lucas S."/>
            <person name="Lapidus A."/>
            <person name="Barry K."/>
            <person name="Detter J.C."/>
            <person name="Glavina del Rio T."/>
            <person name="Hammon N."/>
            <person name="Israni S."/>
            <person name="Dalin E."/>
            <person name="Tice H."/>
            <person name="Pitluck S."/>
            <person name="Brettin T."/>
            <person name="Bruce D."/>
            <person name="Han C."/>
            <person name="Tapia R."/>
            <person name="Saunders E."/>
            <person name="Gilna P."/>
            <person name="Schmutz J."/>
            <person name="Larimer F."/>
            <person name="Land M."/>
            <person name="Hauser L."/>
            <person name="Kyrpides N."/>
            <person name="Kim E."/>
            <person name="Daly M.J."/>
            <person name="Fredrickson J.K."/>
            <person name="Makarova K.S."/>
            <person name="Gaidamakova E.K."/>
            <person name="Zhai M."/>
            <person name="Richardson P."/>
        </authorList>
    </citation>
    <scope>NUCLEOTIDE SEQUENCE</scope>
    <source>
        <strain evidence="1">DSM 11300</strain>
    </source>
</reference>
<dbReference type="STRING" id="319795.Dgeo_2325"/>
<proteinExistence type="predicted"/>
<sequence>MKTALSFERHRPRGGFFVPARRSIFRILAGMEHKRTWTDVYGSAHAGFEGRAGGHRWLVAAPPELAAGVPPQLAALDGKGQVDLLVHDGLTPLLAALRELEPRGVVVVAPQALASGPAVTVPERRIEPASGTPYGEGGTFPAWQSALDTAGKSGECAAASAVASLNVPVIVTSPDQVRAVLEAWMDATPHGR</sequence>
<keyword evidence="2" id="KW-1185">Reference proteome</keyword>